<dbReference type="Gene3D" id="1.50.10.20">
    <property type="match status" value="2"/>
</dbReference>
<evidence type="ECO:0000256" key="4">
    <source>
        <dbReference type="ARBA" id="ARBA00023235"/>
    </source>
</evidence>
<evidence type="ECO:0000259" key="8">
    <source>
        <dbReference type="Pfam" id="PF13249"/>
    </source>
</evidence>
<evidence type="ECO:0000256" key="3">
    <source>
        <dbReference type="ARBA" id="ARBA00022955"/>
    </source>
</evidence>
<evidence type="ECO:0000313" key="9">
    <source>
        <dbReference type="EMBL" id="KAL3423098.1"/>
    </source>
</evidence>
<dbReference type="CDD" id="cd02892">
    <property type="entry name" value="SQCY_1"/>
    <property type="match status" value="1"/>
</dbReference>
<dbReference type="SFLD" id="SFLDG01016">
    <property type="entry name" value="Prenyltransferase_Like_2"/>
    <property type="match status" value="1"/>
</dbReference>
<dbReference type="EMBL" id="JBFCZG010000004">
    <property type="protein sequence ID" value="KAL3423098.1"/>
    <property type="molecule type" value="Genomic_DNA"/>
</dbReference>
<dbReference type="PANTHER" id="PTHR11764:SF20">
    <property type="entry name" value="LANOSTEROL SYNTHASE"/>
    <property type="match status" value="1"/>
</dbReference>
<dbReference type="NCBIfam" id="TIGR01787">
    <property type="entry name" value="squalene_cyclas"/>
    <property type="match status" value="1"/>
</dbReference>
<dbReference type="InterPro" id="IPR002365">
    <property type="entry name" value="Terpene_synthase_CS"/>
</dbReference>
<dbReference type="Gene3D" id="6.20.120.20">
    <property type="match status" value="1"/>
</dbReference>
<keyword evidence="3" id="KW-0752">Steroid biosynthesis</keyword>
<keyword evidence="2" id="KW-0677">Repeat</keyword>
<dbReference type="EC" id="5.4.99.-" evidence="5"/>
<dbReference type="Pfam" id="PF13249">
    <property type="entry name" value="SQHop_cyclase_N"/>
    <property type="match status" value="1"/>
</dbReference>
<feature type="domain" description="Squalene cyclase C-terminal" evidence="7">
    <location>
        <begin position="420"/>
        <end position="750"/>
    </location>
</feature>
<evidence type="ECO:0000256" key="5">
    <source>
        <dbReference type="RuleBase" id="RU362003"/>
    </source>
</evidence>
<protein>
    <recommendedName>
        <fullName evidence="5">Terpene cyclase/mutase family member</fullName>
        <ecNumber evidence="5">5.4.99.-</ecNumber>
    </recommendedName>
</protein>
<evidence type="ECO:0000256" key="1">
    <source>
        <dbReference type="ARBA" id="ARBA00009755"/>
    </source>
</evidence>
<reference evidence="9 10" key="1">
    <citation type="submission" date="2024-06" db="EMBL/GenBank/DDBJ databases">
        <title>Complete genome of Phlyctema vagabunda strain 19-DSS-EL-015.</title>
        <authorList>
            <person name="Fiorenzani C."/>
        </authorList>
    </citation>
    <scope>NUCLEOTIDE SEQUENCE [LARGE SCALE GENOMIC DNA]</scope>
    <source>
        <strain evidence="9 10">19-DSS-EL-015</strain>
    </source>
</reference>
<dbReference type="Proteomes" id="UP001629113">
    <property type="component" value="Unassembled WGS sequence"/>
</dbReference>
<feature type="region of interest" description="Disordered" evidence="6">
    <location>
        <begin position="1"/>
        <end position="28"/>
    </location>
</feature>
<comment type="similarity">
    <text evidence="1 5">Belongs to the terpene cyclase/mutase family.</text>
</comment>
<comment type="caution">
    <text evidence="9">The sequence shown here is derived from an EMBL/GenBank/DDBJ whole genome shotgun (WGS) entry which is preliminary data.</text>
</comment>
<accession>A0ABR4PIN3</accession>
<keyword evidence="10" id="KW-1185">Reference proteome</keyword>
<dbReference type="InterPro" id="IPR032697">
    <property type="entry name" value="SQ_cyclase_N"/>
</dbReference>
<feature type="domain" description="Squalene cyclase N-terminal" evidence="8">
    <location>
        <begin position="149"/>
        <end position="405"/>
    </location>
</feature>
<sequence>MVLSNGPRVEVPNGHAPSVKANGHPKLGEKRTFVEVKEEIQSPKRIKTQERTDFTRWRLLDEEGRQTWHYLADDAAATRWPQSTADKYFLGLPTDLPELPPAKSPLDSVKNGLEFFQHLQLPPGNWGCEYGGPMFLLPGLVITWVVTETRIPDAHATEIKNYLFSRQNPEDGGWGLHIEADSSVFGTSLNYTVLRLLGVSEEDPRLVTARGLLHKLGGAKNAPHWAKFWLSILGVCQWEIVNPVPPEFWLLPDWVPVAPWRWWIHMRQVYLPMSYIWSKKWSYKGNSVTRQLRQELFVEPYESIDWAGNRNSIHEKDNYHPKTWLLNSINWVLVNIYPYVRPDSMVKKAEDWAFKLIQMEDKNTDFSNLGPVNAAMNTIACYVREGPGAYSVKRHIERLEDFLWVKDEGMLMNGTNGVQCWDTSFLIQAVMDAGLAEDPKWKPMLMKAFEFLDVQQIRENVDDQDICYRQQRKGAWAFSTKDQGYAVSDCVSEALKAVLLLQRTPGYPTLLDDQRIYDAIDTLLTYNNASGGCASYEPTRGGEWLEMLNAAEVFGRIMIEYDYPECTTAVVTALSLFSKYYPKYRAADIKVFKHSACQYIRKAQHPDGSWYGSWGICFTYAAMFALESLASIGETYENSEAVRKGCDFLLSKQRSDGGWSESYKSCESSVYTEHPSGSQVVMTAWVCIGLLEAKYPERAPIEKAIKLIMSRQQPNGEWLQEAIEGVFNKSCMISYPNYKFIFPIKAMGMFSKCYGDTPLL</sequence>
<evidence type="ECO:0000256" key="6">
    <source>
        <dbReference type="SAM" id="MobiDB-lite"/>
    </source>
</evidence>
<name>A0ABR4PIN3_9HELO</name>
<dbReference type="PROSITE" id="PS01074">
    <property type="entry name" value="TERPENE_SYNTHASES"/>
    <property type="match status" value="1"/>
</dbReference>
<evidence type="ECO:0000256" key="2">
    <source>
        <dbReference type="ARBA" id="ARBA00022737"/>
    </source>
</evidence>
<keyword evidence="3" id="KW-0443">Lipid metabolism</keyword>
<dbReference type="InterPro" id="IPR008930">
    <property type="entry name" value="Terpenoid_cyclase/PrenylTrfase"/>
</dbReference>
<dbReference type="PANTHER" id="PTHR11764">
    <property type="entry name" value="TERPENE CYCLASE/MUTASE FAMILY MEMBER"/>
    <property type="match status" value="1"/>
</dbReference>
<dbReference type="SUPFAM" id="SSF48239">
    <property type="entry name" value="Terpenoid cyclases/Protein prenyltransferases"/>
    <property type="match status" value="2"/>
</dbReference>
<proteinExistence type="inferred from homology"/>
<dbReference type="Pfam" id="PF13243">
    <property type="entry name" value="SQHop_cyclase_C"/>
    <property type="match status" value="1"/>
</dbReference>
<organism evidence="9 10">
    <name type="scientific">Phlyctema vagabunda</name>
    <dbReference type="NCBI Taxonomy" id="108571"/>
    <lineage>
        <taxon>Eukaryota</taxon>
        <taxon>Fungi</taxon>
        <taxon>Dikarya</taxon>
        <taxon>Ascomycota</taxon>
        <taxon>Pezizomycotina</taxon>
        <taxon>Leotiomycetes</taxon>
        <taxon>Helotiales</taxon>
        <taxon>Dermateaceae</taxon>
        <taxon>Phlyctema</taxon>
    </lineage>
</organism>
<dbReference type="InterPro" id="IPR018333">
    <property type="entry name" value="Squalene_cyclase"/>
</dbReference>
<keyword evidence="4 5" id="KW-0413">Isomerase</keyword>
<gene>
    <name evidence="9" type="ORF">PVAG01_04845</name>
</gene>
<dbReference type="InterPro" id="IPR032696">
    <property type="entry name" value="SQ_cyclase_C"/>
</dbReference>
<evidence type="ECO:0000313" key="10">
    <source>
        <dbReference type="Proteomes" id="UP001629113"/>
    </source>
</evidence>
<keyword evidence="3" id="KW-0444">Lipid biosynthesis</keyword>
<evidence type="ECO:0000259" key="7">
    <source>
        <dbReference type="Pfam" id="PF13243"/>
    </source>
</evidence>